<dbReference type="InterPro" id="IPR036259">
    <property type="entry name" value="MFS_trans_sf"/>
</dbReference>
<dbReference type="SUPFAM" id="SSF103473">
    <property type="entry name" value="MFS general substrate transporter"/>
    <property type="match status" value="1"/>
</dbReference>
<sequence>MKENKKEVFAWVLYDFANTSFSVIMVTVVFAVYFRDYIVGEISLNIPGLPNNPGDFLWSIAGSLSMFLVALTSPILGAAADYSNRKKWFVFFYSFLCISSTILLYFPGEGMIFTAMALFVLANFGFEGSLVFYNAFLPKIARPENIGRISGSGFAFGYVGAIISLLIALFYANLASDTGDITAMAPSFVWAALFFFIFSLPFYFWVDEPPMIVERKHQNYIRIGILRTVETIKKLRRFPQLLRFLGAYFVYIDGVNTVMFFGALFATQTLGFTMVEVIIFFAITQFAAIIGAFGLGSLSDRIGAKPTINITLVMWVVVTVGAYFSYDAFSFYIVGLIAGAAMGASQAASRVLMAHFIPRGMEAEFYGFYALMGKFSAILGPLVFGLISSVTGSQRLAVLSISLFFISGYILLQRVDTRVNYKDAHIINS</sequence>
<dbReference type="PROSITE" id="PS50850">
    <property type="entry name" value="MFS"/>
    <property type="match status" value="1"/>
</dbReference>
<evidence type="ECO:0000256" key="6">
    <source>
        <dbReference type="SAM" id="Phobius"/>
    </source>
</evidence>
<proteinExistence type="predicted"/>
<feature type="transmembrane region" description="Helical" evidence="6">
    <location>
        <begin position="88"/>
        <end position="106"/>
    </location>
</feature>
<evidence type="ECO:0000256" key="2">
    <source>
        <dbReference type="ARBA" id="ARBA00022448"/>
    </source>
</evidence>
<feature type="transmembrane region" description="Helical" evidence="6">
    <location>
        <begin position="241"/>
        <end position="265"/>
    </location>
</feature>
<feature type="transmembrane region" description="Helical" evidence="6">
    <location>
        <begin position="277"/>
        <end position="296"/>
    </location>
</feature>
<evidence type="ECO:0000313" key="8">
    <source>
        <dbReference type="EMBL" id="HED09531.1"/>
    </source>
</evidence>
<feature type="transmembrane region" description="Helical" evidence="6">
    <location>
        <begin position="12"/>
        <end position="34"/>
    </location>
</feature>
<dbReference type="PANTHER" id="PTHR23519">
    <property type="entry name" value="AUTOPHAGY-RELATED PROTEIN 22"/>
    <property type="match status" value="1"/>
</dbReference>
<protein>
    <submittedName>
        <fullName evidence="8">MFS transporter</fullName>
    </submittedName>
</protein>
<feature type="transmembrane region" description="Helical" evidence="6">
    <location>
        <begin position="365"/>
        <end position="387"/>
    </location>
</feature>
<dbReference type="Pfam" id="PF11700">
    <property type="entry name" value="ATG22"/>
    <property type="match status" value="1"/>
</dbReference>
<dbReference type="EMBL" id="DRLD01000068">
    <property type="protein sequence ID" value="HED09531.1"/>
    <property type="molecule type" value="Genomic_DNA"/>
</dbReference>
<accession>A0A7V1LK69</accession>
<evidence type="ECO:0000256" key="1">
    <source>
        <dbReference type="ARBA" id="ARBA00004127"/>
    </source>
</evidence>
<organism evidence="8">
    <name type="scientific">Caldithrix abyssi</name>
    <dbReference type="NCBI Taxonomy" id="187145"/>
    <lineage>
        <taxon>Bacteria</taxon>
        <taxon>Pseudomonadati</taxon>
        <taxon>Calditrichota</taxon>
        <taxon>Calditrichia</taxon>
        <taxon>Calditrichales</taxon>
        <taxon>Calditrichaceae</taxon>
        <taxon>Caldithrix</taxon>
    </lineage>
</organism>
<feature type="transmembrane region" description="Helical" evidence="6">
    <location>
        <begin position="154"/>
        <end position="175"/>
    </location>
</feature>
<dbReference type="InterPro" id="IPR050495">
    <property type="entry name" value="ATG22/LtaA_families"/>
</dbReference>
<dbReference type="GO" id="GO:0012505">
    <property type="term" value="C:endomembrane system"/>
    <property type="evidence" value="ECO:0007669"/>
    <property type="project" value="UniProtKB-SubCell"/>
</dbReference>
<dbReference type="PANTHER" id="PTHR23519:SF1">
    <property type="entry name" value="AUTOPHAGY-RELATED PROTEIN 22"/>
    <property type="match status" value="1"/>
</dbReference>
<comment type="caution">
    <text evidence="8">The sequence shown here is derived from an EMBL/GenBank/DDBJ whole genome shotgun (WGS) entry which is preliminary data.</text>
</comment>
<keyword evidence="2" id="KW-0813">Transport</keyword>
<feature type="transmembrane region" description="Helical" evidence="6">
    <location>
        <begin position="112"/>
        <end position="133"/>
    </location>
</feature>
<feature type="domain" description="Major facilitator superfamily (MFS) profile" evidence="7">
    <location>
        <begin position="239"/>
        <end position="429"/>
    </location>
</feature>
<feature type="transmembrane region" description="Helical" evidence="6">
    <location>
        <begin position="56"/>
        <end position="76"/>
    </location>
</feature>
<name>A0A7V1LK69_CALAY</name>
<dbReference type="GO" id="GO:0022857">
    <property type="term" value="F:transmembrane transporter activity"/>
    <property type="evidence" value="ECO:0007669"/>
    <property type="project" value="InterPro"/>
</dbReference>
<evidence type="ECO:0000256" key="5">
    <source>
        <dbReference type="ARBA" id="ARBA00023136"/>
    </source>
</evidence>
<reference evidence="8" key="1">
    <citation type="journal article" date="2020" name="mSystems">
        <title>Genome- and Community-Level Interaction Insights into Carbon Utilization and Element Cycling Functions of Hydrothermarchaeota in Hydrothermal Sediment.</title>
        <authorList>
            <person name="Zhou Z."/>
            <person name="Liu Y."/>
            <person name="Xu W."/>
            <person name="Pan J."/>
            <person name="Luo Z.H."/>
            <person name="Li M."/>
        </authorList>
    </citation>
    <scope>NUCLEOTIDE SEQUENCE [LARGE SCALE GENOMIC DNA]</scope>
    <source>
        <strain evidence="8">HyVt-456</strain>
    </source>
</reference>
<gene>
    <name evidence="8" type="ORF">ENJ10_02490</name>
</gene>
<feature type="transmembrane region" description="Helical" evidence="6">
    <location>
        <begin position="308"/>
        <end position="326"/>
    </location>
</feature>
<dbReference type="InterPro" id="IPR020846">
    <property type="entry name" value="MFS_dom"/>
</dbReference>
<dbReference type="AlphaFoldDB" id="A0A7V1LK69"/>
<feature type="transmembrane region" description="Helical" evidence="6">
    <location>
        <begin position="393"/>
        <end position="412"/>
    </location>
</feature>
<keyword evidence="3 6" id="KW-0812">Transmembrane</keyword>
<feature type="transmembrane region" description="Helical" evidence="6">
    <location>
        <begin position="187"/>
        <end position="206"/>
    </location>
</feature>
<dbReference type="Gene3D" id="1.20.1250.20">
    <property type="entry name" value="MFS general substrate transporter like domains"/>
    <property type="match status" value="2"/>
</dbReference>
<comment type="subcellular location">
    <subcellularLocation>
        <location evidence="1">Endomembrane system</location>
        <topology evidence="1">Multi-pass membrane protein</topology>
    </subcellularLocation>
</comment>
<evidence type="ECO:0000259" key="7">
    <source>
        <dbReference type="PROSITE" id="PS50850"/>
    </source>
</evidence>
<feature type="transmembrane region" description="Helical" evidence="6">
    <location>
        <begin position="332"/>
        <end position="353"/>
    </location>
</feature>
<dbReference type="InterPro" id="IPR024671">
    <property type="entry name" value="Atg22-like"/>
</dbReference>
<keyword evidence="5 6" id="KW-0472">Membrane</keyword>
<evidence type="ECO:0000256" key="4">
    <source>
        <dbReference type="ARBA" id="ARBA00022989"/>
    </source>
</evidence>
<evidence type="ECO:0000256" key="3">
    <source>
        <dbReference type="ARBA" id="ARBA00022692"/>
    </source>
</evidence>
<dbReference type="Proteomes" id="UP000886005">
    <property type="component" value="Unassembled WGS sequence"/>
</dbReference>
<keyword evidence="4 6" id="KW-1133">Transmembrane helix</keyword>